<dbReference type="AlphaFoldDB" id="A0A0M2UVW9"/>
<name>A0A0M2UVW9_9BACT</name>
<accession>A0A0M2UVW9</accession>
<evidence type="ECO:0000313" key="1">
    <source>
        <dbReference type="EMBL" id="KKO20208.1"/>
    </source>
</evidence>
<gene>
    <name evidence="1" type="ORF">BROFUL_01058</name>
</gene>
<protein>
    <submittedName>
        <fullName evidence="1">Uncharacterized protein</fullName>
    </submittedName>
</protein>
<comment type="caution">
    <text evidence="1">The sequence shown here is derived from an EMBL/GenBank/DDBJ whole genome shotgun (WGS) entry which is preliminary data.</text>
</comment>
<organism evidence="1 2">
    <name type="scientific">Candidatus Brocadia fulgida</name>
    <dbReference type="NCBI Taxonomy" id="380242"/>
    <lineage>
        <taxon>Bacteria</taxon>
        <taxon>Pseudomonadati</taxon>
        <taxon>Planctomycetota</taxon>
        <taxon>Candidatus Brocadiia</taxon>
        <taxon>Candidatus Brocadiales</taxon>
        <taxon>Candidatus Brocadiaceae</taxon>
        <taxon>Candidatus Brocadia</taxon>
    </lineage>
</organism>
<proteinExistence type="predicted"/>
<dbReference type="Proteomes" id="UP000034954">
    <property type="component" value="Unassembled WGS sequence"/>
</dbReference>
<sequence length="73" mass="8104">MFGPISNRKSFAFISFVPLAEAISTLEPWSPAPGSTVFTARMLEMDTLASCNFFSMVDLLISLLQEECLELLQ</sequence>
<reference evidence="1 2" key="1">
    <citation type="journal article" date="2013" name="BMC Microbiol.">
        <title>Identification of the type II cytochrome c maturation pathway in anammox bacteria by comparative genomics.</title>
        <authorList>
            <person name="Ferousi C."/>
            <person name="Speth D.R."/>
            <person name="Reimann J."/>
            <person name="Op den Camp H.J."/>
            <person name="Allen J.W."/>
            <person name="Keltjens J.T."/>
            <person name="Jetten M.S."/>
        </authorList>
    </citation>
    <scope>NUCLEOTIDE SEQUENCE [LARGE SCALE GENOMIC DNA]</scope>
    <source>
        <strain evidence="1">RU1</strain>
    </source>
</reference>
<keyword evidence="2" id="KW-1185">Reference proteome</keyword>
<evidence type="ECO:0000313" key="2">
    <source>
        <dbReference type="Proteomes" id="UP000034954"/>
    </source>
</evidence>
<dbReference type="EMBL" id="LAQJ01000121">
    <property type="protein sequence ID" value="KKO20208.1"/>
    <property type="molecule type" value="Genomic_DNA"/>
</dbReference>